<organism evidence="1 2">
    <name type="scientific">Psophocarpus tetragonolobus</name>
    <name type="common">Winged bean</name>
    <name type="synonym">Dolichos tetragonolobus</name>
    <dbReference type="NCBI Taxonomy" id="3891"/>
    <lineage>
        <taxon>Eukaryota</taxon>
        <taxon>Viridiplantae</taxon>
        <taxon>Streptophyta</taxon>
        <taxon>Embryophyta</taxon>
        <taxon>Tracheophyta</taxon>
        <taxon>Spermatophyta</taxon>
        <taxon>Magnoliopsida</taxon>
        <taxon>eudicotyledons</taxon>
        <taxon>Gunneridae</taxon>
        <taxon>Pentapetalae</taxon>
        <taxon>rosids</taxon>
        <taxon>fabids</taxon>
        <taxon>Fabales</taxon>
        <taxon>Fabaceae</taxon>
        <taxon>Papilionoideae</taxon>
        <taxon>50 kb inversion clade</taxon>
        <taxon>NPAAA clade</taxon>
        <taxon>indigoferoid/millettioid clade</taxon>
        <taxon>Phaseoleae</taxon>
        <taxon>Psophocarpus</taxon>
    </lineage>
</organism>
<comment type="caution">
    <text evidence="1">The sequence shown here is derived from an EMBL/GenBank/DDBJ whole genome shotgun (WGS) entry which is preliminary data.</text>
</comment>
<protein>
    <submittedName>
        <fullName evidence="1">Uncharacterized protein</fullName>
    </submittedName>
</protein>
<proteinExistence type="predicted"/>
<dbReference type="AlphaFoldDB" id="A0AAN9S1X0"/>
<reference evidence="1 2" key="1">
    <citation type="submission" date="2024-01" db="EMBL/GenBank/DDBJ databases">
        <title>The genomes of 5 underutilized Papilionoideae crops provide insights into root nodulation and disease resistanc.</title>
        <authorList>
            <person name="Jiang F."/>
        </authorList>
    </citation>
    <scope>NUCLEOTIDE SEQUENCE [LARGE SCALE GENOMIC DNA]</scope>
    <source>
        <strain evidence="1">DUOXIRENSHENG_FW03</strain>
        <tissue evidence="1">Leaves</tissue>
    </source>
</reference>
<accession>A0AAN9S1X0</accession>
<evidence type="ECO:0000313" key="2">
    <source>
        <dbReference type="Proteomes" id="UP001386955"/>
    </source>
</evidence>
<gene>
    <name evidence="1" type="ORF">VNO78_22614</name>
</gene>
<keyword evidence="2" id="KW-1185">Reference proteome</keyword>
<dbReference type="Proteomes" id="UP001386955">
    <property type="component" value="Unassembled WGS sequence"/>
</dbReference>
<dbReference type="EMBL" id="JAYMYS010000006">
    <property type="protein sequence ID" value="KAK7387820.1"/>
    <property type="molecule type" value="Genomic_DNA"/>
</dbReference>
<name>A0AAN9S1X0_PSOTE</name>
<sequence length="122" mass="13422">MSASLEFNLSRYGRFGGAHRGVSYASKYSLFKGVSVRLIEESLMPQSIAFLGDFGGAYYGVSYTPKEKHSSGTSEPGRRLAATYESSKWIKVLAPWRSGPLSHVAVFTCIVCTPLHVTIQPW</sequence>
<evidence type="ECO:0000313" key="1">
    <source>
        <dbReference type="EMBL" id="KAK7387820.1"/>
    </source>
</evidence>